<dbReference type="Pfam" id="PF13489">
    <property type="entry name" value="Methyltransf_23"/>
    <property type="match status" value="1"/>
</dbReference>
<dbReference type="EMBL" id="CAFBLU010000001">
    <property type="protein sequence ID" value="CAB4859155.1"/>
    <property type="molecule type" value="Genomic_DNA"/>
</dbReference>
<dbReference type="Pfam" id="PF00535">
    <property type="entry name" value="Glycos_transf_2"/>
    <property type="match status" value="1"/>
</dbReference>
<dbReference type="SUPFAM" id="SSF53448">
    <property type="entry name" value="Nucleotide-diphospho-sugar transferases"/>
    <property type="match status" value="1"/>
</dbReference>
<dbReference type="InterPro" id="IPR050256">
    <property type="entry name" value="Glycosyltransferase_2"/>
</dbReference>
<dbReference type="AlphaFoldDB" id="A0A6J7CQE3"/>
<dbReference type="Gene3D" id="3.40.50.150">
    <property type="entry name" value="Vaccinia Virus protein VP39"/>
    <property type="match status" value="1"/>
</dbReference>
<proteinExistence type="predicted"/>
<dbReference type="InterPro" id="IPR029044">
    <property type="entry name" value="Nucleotide-diphossugar_trans"/>
</dbReference>
<evidence type="ECO:0000313" key="2">
    <source>
        <dbReference type="EMBL" id="CAB4859155.1"/>
    </source>
</evidence>
<dbReference type="CDD" id="cd04179">
    <property type="entry name" value="DPM_DPG-synthase_like"/>
    <property type="match status" value="1"/>
</dbReference>
<organism evidence="2">
    <name type="scientific">freshwater metagenome</name>
    <dbReference type="NCBI Taxonomy" id="449393"/>
    <lineage>
        <taxon>unclassified sequences</taxon>
        <taxon>metagenomes</taxon>
        <taxon>ecological metagenomes</taxon>
    </lineage>
</organism>
<feature type="domain" description="Glycosyltransferase 2-like" evidence="1">
    <location>
        <begin position="318"/>
        <end position="466"/>
    </location>
</feature>
<accession>A0A6J7CQE3</accession>
<dbReference type="CDD" id="cd02440">
    <property type="entry name" value="AdoMet_MTases"/>
    <property type="match status" value="1"/>
</dbReference>
<dbReference type="SUPFAM" id="SSF53335">
    <property type="entry name" value="S-adenosyl-L-methionine-dependent methyltransferases"/>
    <property type="match status" value="1"/>
</dbReference>
<sequence length="571" mass="62871">MPEETTKTTDCRICGGTADLAYPGTIDVAGSAAMAPSNHESRIYCDLFRCRDCGTVIQPSLPAGGDLHDLYRDMTDTSYLDEEAGRRATGDRLLDMIAKYKPGGRLLDVGCGHGLLLDQAKKAGYDTMGLELSSANAAHARDELGLDVREVGLEDFLDEQGFDVVVLADVIEHLTDPVSAIDHCKRLLAPGGVLCIVTPDPSARLARLARGNWWGFVPAHTFLLPRLTLAELLSATGLVISENKDLVRTFAFSYWINGLADRGFPFSILRPIGKSPLGRRMVSLPLGDEVVILAHNVAVQVTGKPLMTDRGGDLKVHVVLPAYNAAKTLPLVAKEIPADKADRGLVVDDHGPDDTVQVALDEGFDVLRHPKNRGYGANQKTCYSRAALDGADVVVMVHADNQYDPSLLAEMVQPIAEGRADCVIGSRMLDDRAISGGMPRWKWVGNKFLTWCENTAFRRDYSEYHTGYRAFSVDCLNKIAFLRNDDEFVFDQEIFAQLTASGARVVEIAIPTRYFLEASSVSFRTSVKYGLKTLRVLYRFRRDERKRDWAVLRPPAAKLRAERLSDPASRS</sequence>
<dbReference type="InterPro" id="IPR029063">
    <property type="entry name" value="SAM-dependent_MTases_sf"/>
</dbReference>
<gene>
    <name evidence="2" type="ORF">UFOPK3444_00077</name>
</gene>
<dbReference type="PANTHER" id="PTHR48090">
    <property type="entry name" value="UNDECAPRENYL-PHOSPHATE 4-DEOXY-4-FORMAMIDO-L-ARABINOSE TRANSFERASE-RELATED"/>
    <property type="match status" value="1"/>
</dbReference>
<evidence type="ECO:0000259" key="1">
    <source>
        <dbReference type="Pfam" id="PF00535"/>
    </source>
</evidence>
<dbReference type="Gene3D" id="3.90.550.10">
    <property type="entry name" value="Spore Coat Polysaccharide Biosynthesis Protein SpsA, Chain A"/>
    <property type="match status" value="1"/>
</dbReference>
<reference evidence="2" key="1">
    <citation type="submission" date="2020-05" db="EMBL/GenBank/DDBJ databases">
        <authorList>
            <person name="Chiriac C."/>
            <person name="Salcher M."/>
            <person name="Ghai R."/>
            <person name="Kavagutti S V."/>
        </authorList>
    </citation>
    <scope>NUCLEOTIDE SEQUENCE</scope>
</reference>
<dbReference type="InterPro" id="IPR001173">
    <property type="entry name" value="Glyco_trans_2-like"/>
</dbReference>
<protein>
    <submittedName>
        <fullName evidence="2">Unannotated protein</fullName>
    </submittedName>
</protein>
<dbReference type="PANTHER" id="PTHR48090:SF7">
    <property type="entry name" value="RFBJ PROTEIN"/>
    <property type="match status" value="1"/>
</dbReference>
<name>A0A6J7CQE3_9ZZZZ</name>